<dbReference type="Pfam" id="PF00072">
    <property type="entry name" value="Response_reg"/>
    <property type="match status" value="1"/>
</dbReference>
<dbReference type="RefSeq" id="WP_345138698.1">
    <property type="nucleotide sequence ID" value="NZ_BAABDU010000001.1"/>
</dbReference>
<keyword evidence="5" id="KW-1185">Reference proteome</keyword>
<dbReference type="InterPro" id="IPR050595">
    <property type="entry name" value="Bact_response_regulator"/>
</dbReference>
<dbReference type="PANTHER" id="PTHR44591:SF3">
    <property type="entry name" value="RESPONSE REGULATORY DOMAIN-CONTAINING PROTEIN"/>
    <property type="match status" value="1"/>
</dbReference>
<comment type="caution">
    <text evidence="4">The sequence shown here is derived from an EMBL/GenBank/DDBJ whole genome shotgun (WGS) entry which is preliminary data.</text>
</comment>
<accession>A0ABP7G4B5</accession>
<protein>
    <recommendedName>
        <fullName evidence="3">Response regulatory domain-containing protein</fullName>
    </recommendedName>
</protein>
<dbReference type="InterPro" id="IPR011006">
    <property type="entry name" value="CheY-like_superfamily"/>
</dbReference>
<dbReference type="PROSITE" id="PS50110">
    <property type="entry name" value="RESPONSE_REGULATORY"/>
    <property type="match status" value="1"/>
</dbReference>
<evidence type="ECO:0000313" key="5">
    <source>
        <dbReference type="Proteomes" id="UP001500748"/>
    </source>
</evidence>
<gene>
    <name evidence="4" type="ORF">GCM10022423_00720</name>
</gene>
<evidence type="ECO:0000313" key="4">
    <source>
        <dbReference type="EMBL" id="GAA3754793.1"/>
    </source>
</evidence>
<dbReference type="SMART" id="SM00448">
    <property type="entry name" value="REC"/>
    <property type="match status" value="1"/>
</dbReference>
<dbReference type="PANTHER" id="PTHR44591">
    <property type="entry name" value="STRESS RESPONSE REGULATOR PROTEIN 1"/>
    <property type="match status" value="1"/>
</dbReference>
<dbReference type="Proteomes" id="UP001500748">
    <property type="component" value="Unassembled WGS sequence"/>
</dbReference>
<dbReference type="SUPFAM" id="SSF52172">
    <property type="entry name" value="CheY-like"/>
    <property type="match status" value="1"/>
</dbReference>
<name>A0ABP7G4B5_9FLAO</name>
<proteinExistence type="predicted"/>
<dbReference type="InterPro" id="IPR001789">
    <property type="entry name" value="Sig_transdc_resp-reg_receiver"/>
</dbReference>
<organism evidence="4 5">
    <name type="scientific">Flavobacterium ginsengiterrae</name>
    <dbReference type="NCBI Taxonomy" id="871695"/>
    <lineage>
        <taxon>Bacteria</taxon>
        <taxon>Pseudomonadati</taxon>
        <taxon>Bacteroidota</taxon>
        <taxon>Flavobacteriia</taxon>
        <taxon>Flavobacteriales</taxon>
        <taxon>Flavobacteriaceae</taxon>
        <taxon>Flavobacterium</taxon>
    </lineage>
</organism>
<dbReference type="EMBL" id="BAABDU010000001">
    <property type="protein sequence ID" value="GAA3754793.1"/>
    <property type="molecule type" value="Genomic_DNA"/>
</dbReference>
<dbReference type="Gene3D" id="3.40.50.2300">
    <property type="match status" value="1"/>
</dbReference>
<sequence length="144" mass="16321">MNTGLIKNVYLADDDEDDRFIFAEVLQQVDPSVNLWQFESGEKLTQILCETLELVPDVVFLNINMPIKNGFECLQEIRSRSDNLKNIMIIMYSTSRNPDTIARALELGADWYLIKPASVSVLSSLIKKVLEINTAEPAPDFVLQ</sequence>
<evidence type="ECO:0000256" key="1">
    <source>
        <dbReference type="ARBA" id="ARBA00022553"/>
    </source>
</evidence>
<reference evidence="5" key="1">
    <citation type="journal article" date="2019" name="Int. J. Syst. Evol. Microbiol.">
        <title>The Global Catalogue of Microorganisms (GCM) 10K type strain sequencing project: providing services to taxonomists for standard genome sequencing and annotation.</title>
        <authorList>
            <consortium name="The Broad Institute Genomics Platform"/>
            <consortium name="The Broad Institute Genome Sequencing Center for Infectious Disease"/>
            <person name="Wu L."/>
            <person name="Ma J."/>
        </authorList>
    </citation>
    <scope>NUCLEOTIDE SEQUENCE [LARGE SCALE GENOMIC DNA]</scope>
    <source>
        <strain evidence="5">JCM 17337</strain>
    </source>
</reference>
<comment type="caution">
    <text evidence="2">Lacks conserved residue(s) required for the propagation of feature annotation.</text>
</comment>
<evidence type="ECO:0000259" key="3">
    <source>
        <dbReference type="PROSITE" id="PS50110"/>
    </source>
</evidence>
<feature type="domain" description="Response regulatory" evidence="3">
    <location>
        <begin position="8"/>
        <end position="130"/>
    </location>
</feature>
<keyword evidence="1" id="KW-0597">Phosphoprotein</keyword>
<evidence type="ECO:0000256" key="2">
    <source>
        <dbReference type="PROSITE-ProRule" id="PRU00169"/>
    </source>
</evidence>